<dbReference type="InterPro" id="IPR045518">
    <property type="entry name" value="2EXR"/>
</dbReference>
<gene>
    <name evidence="2" type="ORF">FPRO_06576</name>
</gene>
<feature type="domain" description="2EXR" evidence="1">
    <location>
        <begin position="21"/>
        <end position="139"/>
    </location>
</feature>
<evidence type="ECO:0000313" key="2">
    <source>
        <dbReference type="EMBL" id="CZR38233.1"/>
    </source>
</evidence>
<dbReference type="PANTHER" id="PTHR35910">
    <property type="entry name" value="2EXR DOMAIN-CONTAINING PROTEIN"/>
    <property type="match status" value="1"/>
</dbReference>
<protein>
    <recommendedName>
        <fullName evidence="1">2EXR domain-containing protein</fullName>
    </recommendedName>
</protein>
<organism evidence="2 3">
    <name type="scientific">Fusarium proliferatum (strain ET1)</name>
    <name type="common">Orchid endophyte fungus</name>
    <dbReference type="NCBI Taxonomy" id="1227346"/>
    <lineage>
        <taxon>Eukaryota</taxon>
        <taxon>Fungi</taxon>
        <taxon>Dikarya</taxon>
        <taxon>Ascomycota</taxon>
        <taxon>Pezizomycotina</taxon>
        <taxon>Sordariomycetes</taxon>
        <taxon>Hypocreomycetidae</taxon>
        <taxon>Hypocreales</taxon>
        <taxon>Nectriaceae</taxon>
        <taxon>Fusarium</taxon>
        <taxon>Fusarium fujikuroi species complex</taxon>
    </lineage>
</organism>
<dbReference type="AlphaFoldDB" id="A0A1L7VBY6"/>
<evidence type="ECO:0000313" key="3">
    <source>
        <dbReference type="Proteomes" id="UP000183971"/>
    </source>
</evidence>
<evidence type="ECO:0000259" key="1">
    <source>
        <dbReference type="Pfam" id="PF20150"/>
    </source>
</evidence>
<accession>A0A1L7VBY6</accession>
<dbReference type="Pfam" id="PF20150">
    <property type="entry name" value="2EXR"/>
    <property type="match status" value="1"/>
</dbReference>
<keyword evidence="3" id="KW-1185">Reference proteome</keyword>
<reference evidence="3" key="1">
    <citation type="journal article" date="2016" name="Genome Biol. Evol.">
        <title>Comparative 'omics' of the Fusarium fujikuroi species complex highlights differences in genetic potential and metabolite synthesis.</title>
        <authorList>
            <person name="Niehaus E.-M."/>
            <person name="Muensterkoetter M."/>
            <person name="Proctor R.H."/>
            <person name="Brown D.W."/>
            <person name="Sharon A."/>
            <person name="Idan Y."/>
            <person name="Oren-Young L."/>
            <person name="Sieber C.M."/>
            <person name="Novak O."/>
            <person name="Pencik A."/>
            <person name="Tarkowska D."/>
            <person name="Hromadova K."/>
            <person name="Freeman S."/>
            <person name="Maymon M."/>
            <person name="Elazar M."/>
            <person name="Youssef S.A."/>
            <person name="El-Shabrawy E.S.M."/>
            <person name="Shalaby A.B.A."/>
            <person name="Houterman P."/>
            <person name="Brock N.L."/>
            <person name="Burkhardt I."/>
            <person name="Tsavkelova E.A."/>
            <person name="Dickschat J.S."/>
            <person name="Galuszka P."/>
            <person name="Gueldener U."/>
            <person name="Tudzynski B."/>
        </authorList>
    </citation>
    <scope>NUCLEOTIDE SEQUENCE [LARGE SCALE GENOMIC DNA]</scope>
    <source>
        <strain evidence="3">ET1</strain>
    </source>
</reference>
<name>A0A1L7VBY6_FUSPR</name>
<dbReference type="EMBL" id="FJOF01000003">
    <property type="protein sequence ID" value="CZR38233.1"/>
    <property type="molecule type" value="Genomic_DNA"/>
</dbReference>
<dbReference type="RefSeq" id="XP_031078826.1">
    <property type="nucleotide sequence ID" value="XM_031228496.1"/>
</dbReference>
<dbReference type="GeneID" id="42051455"/>
<proteinExistence type="predicted"/>
<dbReference type="PANTHER" id="PTHR35910:SF6">
    <property type="entry name" value="2EXR DOMAIN-CONTAINING PROTEIN"/>
    <property type="match status" value="1"/>
</dbReference>
<comment type="caution">
    <text evidence="2">The sequence shown here is derived from an EMBL/GenBank/DDBJ whole genome shotgun (WGS) entry which is preliminary data.</text>
</comment>
<dbReference type="VEuPathDB" id="FungiDB:FPRO_06576"/>
<dbReference type="Proteomes" id="UP000183971">
    <property type="component" value="Unassembled WGS sequence"/>
</dbReference>
<sequence length="461" mass="52928">MSQSHLEIFNRGANVAGPSSFILFPSLPAEIRVSIWTWALRHQRIIKIFLHSHAGFCANHTRNGIHFPPLEPGRIDPTYYPVVNGHRLLSKLLRVNTESREAVLSFHRVHIPCWFADREGNYGLWTSGTTYINPEYDFLHIKDGTMATVDFVCDLKIKHDPRNVGIRNLALCSNQLGRRRSGLHEMRPSEIEPSKMRIFKEIISGLDEVWLVSIQESIRQMIGGENGCSTIRKTILQRSIPIHAMPHRFERVGLDPRTVEDDLSHLHVRNPKRLYDSWLQVLEGIKVRPCEERYRLLLAFNPRRAICNLGDTEDWLQWEGNGWSAKPGSAWPSQEPQIERVAASEPTESQDEDITKVVRPAFGFWLFTVDAFCDANKTGERQGYITTFDVRKHRPELALLLLNEGDVDRNVSGEVEARHKITLEPRVSRLPQRRRAPLYDPGLEVPVPWTDTSSLCQEPYC</sequence>